<gene>
    <name evidence="1" type="ORF">AW09_001863</name>
</gene>
<proteinExistence type="predicted"/>
<dbReference type="EMBL" id="JDVG02000318">
    <property type="protein sequence ID" value="KFB72919.1"/>
    <property type="molecule type" value="Genomic_DNA"/>
</dbReference>
<evidence type="ECO:0000313" key="2">
    <source>
        <dbReference type="Proteomes" id="UP000020077"/>
    </source>
</evidence>
<comment type="caution">
    <text evidence="1">The sequence shown here is derived from an EMBL/GenBank/DDBJ whole genome shotgun (WGS) entry which is preliminary data.</text>
</comment>
<accession>A0A080M719</accession>
<dbReference type="AlphaFoldDB" id="A0A080M719"/>
<evidence type="ECO:0000313" key="1">
    <source>
        <dbReference type="EMBL" id="KFB72919.1"/>
    </source>
</evidence>
<protein>
    <submittedName>
        <fullName evidence="1">Uncharacterized protein</fullName>
    </submittedName>
</protein>
<name>A0A080M719_9PROT</name>
<sequence>MQCPPGAANDAHIALLLGVERRTFEDFGHPQNPVERRADFVAHVREKLRLGAARGLGKPFGFQQFAVARHQATGQGFKNVHHDLHLIPRRRGDLAAGEFQRQFFRLPAQRVQGLQCPTQHHHRQQAAAHENDQDNHGGALLALVQPLVSRRTVQYRHHHVGTVDDRQRQIAGGLVSLTGLAKNRDLLGQCLLDQGGVKAARPGRRCGQPFPGP</sequence>
<organism evidence="1 2">
    <name type="scientific">Candidatus Accumulibacter phosphatis</name>
    <dbReference type="NCBI Taxonomy" id="327160"/>
    <lineage>
        <taxon>Bacteria</taxon>
        <taxon>Pseudomonadati</taxon>
        <taxon>Pseudomonadota</taxon>
        <taxon>Betaproteobacteria</taxon>
        <taxon>Candidatus Accumulibacter</taxon>
    </lineage>
</organism>
<reference evidence="1 2" key="1">
    <citation type="submission" date="2014-02" db="EMBL/GenBank/DDBJ databases">
        <title>Expanding our view of genomic diversity in Candidatus Accumulibacter clades.</title>
        <authorList>
            <person name="Skennerton C.T."/>
            <person name="Barr J.J."/>
            <person name="Slater F.R."/>
            <person name="Bond P.L."/>
            <person name="Tyson G.W."/>
        </authorList>
    </citation>
    <scope>NUCLEOTIDE SEQUENCE [LARGE SCALE GENOMIC DNA]</scope>
    <source>
        <strain evidence="2">BA-91</strain>
    </source>
</reference>
<dbReference type="Proteomes" id="UP000020077">
    <property type="component" value="Unassembled WGS sequence"/>
</dbReference>
<dbReference type="AntiFam" id="ANF00201">
    <property type="entry name" value="Shadow ORF (opposite gacS)"/>
</dbReference>